<dbReference type="EMBL" id="JALLAZ020001243">
    <property type="protein sequence ID" value="KAL3778077.1"/>
    <property type="molecule type" value="Genomic_DNA"/>
</dbReference>
<accession>A0ABD3NQC3</accession>
<reference evidence="1 2" key="1">
    <citation type="submission" date="2024-10" db="EMBL/GenBank/DDBJ databases">
        <title>Updated reference genomes for cyclostephanoid diatoms.</title>
        <authorList>
            <person name="Roberts W.R."/>
            <person name="Alverson A.J."/>
        </authorList>
    </citation>
    <scope>NUCLEOTIDE SEQUENCE [LARGE SCALE GENOMIC DNA]</scope>
    <source>
        <strain evidence="1 2">AJA276-08</strain>
    </source>
</reference>
<evidence type="ECO:0000313" key="2">
    <source>
        <dbReference type="Proteomes" id="UP001530315"/>
    </source>
</evidence>
<protein>
    <submittedName>
        <fullName evidence="1">Uncharacterized protein</fullName>
    </submittedName>
</protein>
<proteinExistence type="predicted"/>
<sequence length="193" mass="20318">MLETSPYPLLALKLLGTACPCLEKQGDGPARRAAWAVSSVPIRWHRRPRPSSTAAAAASSSSPGGAAATMGGFLSVMFGGGNGGESGGSRVVSLVGATMSVADSPSGPWLIVLPPPHGTDVVGGAGAVRRKCVPLRMIKEAIREHGNAQKIKHFAQREIEMQRMKKERENRKAKYVKEAGGLKYTAIAMANRS</sequence>
<comment type="caution">
    <text evidence="1">The sequence shown here is derived from an EMBL/GenBank/DDBJ whole genome shotgun (WGS) entry which is preliminary data.</text>
</comment>
<dbReference type="Proteomes" id="UP001530315">
    <property type="component" value="Unassembled WGS sequence"/>
</dbReference>
<organism evidence="1 2">
    <name type="scientific">Stephanodiscus triporus</name>
    <dbReference type="NCBI Taxonomy" id="2934178"/>
    <lineage>
        <taxon>Eukaryota</taxon>
        <taxon>Sar</taxon>
        <taxon>Stramenopiles</taxon>
        <taxon>Ochrophyta</taxon>
        <taxon>Bacillariophyta</taxon>
        <taxon>Coscinodiscophyceae</taxon>
        <taxon>Thalassiosirophycidae</taxon>
        <taxon>Stephanodiscales</taxon>
        <taxon>Stephanodiscaceae</taxon>
        <taxon>Stephanodiscus</taxon>
    </lineage>
</organism>
<keyword evidence="2" id="KW-1185">Reference proteome</keyword>
<name>A0ABD3NQC3_9STRA</name>
<evidence type="ECO:0000313" key="1">
    <source>
        <dbReference type="EMBL" id="KAL3778077.1"/>
    </source>
</evidence>
<gene>
    <name evidence="1" type="ORF">ACHAW5_001416</name>
</gene>
<dbReference type="AlphaFoldDB" id="A0ABD3NQC3"/>